<evidence type="ECO:0000259" key="2">
    <source>
        <dbReference type="Pfam" id="PF10988"/>
    </source>
</evidence>
<dbReference type="InterPro" id="IPR021255">
    <property type="entry name" value="DUF2807"/>
</dbReference>
<keyword evidence="1" id="KW-0732">Signal</keyword>
<dbReference type="PANTHER" id="PTHR39200">
    <property type="entry name" value="HYPOTHETICAL EXPORTED PROTEIN"/>
    <property type="match status" value="1"/>
</dbReference>
<dbReference type="Proteomes" id="UP000682982">
    <property type="component" value="Unassembled WGS sequence"/>
</dbReference>
<reference evidence="3 4" key="1">
    <citation type="submission" date="2021-04" db="EMBL/GenBank/DDBJ databases">
        <title>novel species isolated from subtropical streams in China.</title>
        <authorList>
            <person name="Lu H."/>
        </authorList>
    </citation>
    <scope>NUCLEOTIDE SEQUENCE [LARGE SCALE GENOMIC DNA]</scope>
    <source>
        <strain evidence="3 4">FT147W</strain>
    </source>
</reference>
<dbReference type="RefSeq" id="WP_212679948.1">
    <property type="nucleotide sequence ID" value="NZ_JAGSPK010000006.1"/>
</dbReference>
<protein>
    <submittedName>
        <fullName evidence="3">DUF2807 domain-containing protein</fullName>
    </submittedName>
</protein>
<evidence type="ECO:0000313" key="4">
    <source>
        <dbReference type="Proteomes" id="UP000682982"/>
    </source>
</evidence>
<feature type="chain" id="PRO_5046544054" evidence="1">
    <location>
        <begin position="31"/>
        <end position="273"/>
    </location>
</feature>
<feature type="domain" description="Putative auto-transporter adhesin head GIN" evidence="2">
    <location>
        <begin position="168"/>
        <end position="257"/>
    </location>
</feature>
<gene>
    <name evidence="3" type="ORF">KDM87_15395</name>
</gene>
<dbReference type="EMBL" id="JAGSPK010000006">
    <property type="protein sequence ID" value="MBR7793977.1"/>
    <property type="molecule type" value="Genomic_DNA"/>
</dbReference>
<sequence length="273" mass="28736">MKYILRTGAGMLVLAIILTAVSAFIMQAHATTLTEAADGNFFSGDSNDTRPVTAQVTQVVFSGPIDLLLHSSAVPSLSVRGDPKLTSRVTTRVDGNTLYIATRGIFITLGKSEPIKVELNLPVLEKLQLSGSGDVDVKGFKGKRLEFSMRGSGDLIVDGDFTQILGAMSGSGNLNLSLANSEQVTLSMQGSGDAMLKGQSTALSAKLSGSGDLHAEALKVKQAVIESRGSADSKIFATEEVNARLMGSGDLLVQGNPPRRNAERLGSGDIIWR</sequence>
<evidence type="ECO:0000256" key="1">
    <source>
        <dbReference type="SAM" id="SignalP"/>
    </source>
</evidence>
<proteinExistence type="predicted"/>
<organism evidence="3 4">
    <name type="scientific">Undibacterium rivi</name>
    <dbReference type="NCBI Taxonomy" id="2828729"/>
    <lineage>
        <taxon>Bacteria</taxon>
        <taxon>Pseudomonadati</taxon>
        <taxon>Pseudomonadota</taxon>
        <taxon>Betaproteobacteria</taxon>
        <taxon>Burkholderiales</taxon>
        <taxon>Oxalobacteraceae</taxon>
        <taxon>Undibacterium</taxon>
    </lineage>
</organism>
<dbReference type="PANTHER" id="PTHR39200:SF1">
    <property type="entry name" value="AUTO-TRANSPORTER ADHESIN HEAD GIN DOMAIN-CONTAINING PROTEIN-RELATED"/>
    <property type="match status" value="1"/>
</dbReference>
<dbReference type="Pfam" id="PF10988">
    <property type="entry name" value="DUF2807"/>
    <property type="match status" value="1"/>
</dbReference>
<dbReference type="Gene3D" id="2.160.20.120">
    <property type="match status" value="1"/>
</dbReference>
<accession>A0ABS5H618</accession>
<name>A0ABS5H618_9BURK</name>
<keyword evidence="4" id="KW-1185">Reference proteome</keyword>
<feature type="signal peptide" evidence="1">
    <location>
        <begin position="1"/>
        <end position="30"/>
    </location>
</feature>
<evidence type="ECO:0000313" key="3">
    <source>
        <dbReference type="EMBL" id="MBR7793977.1"/>
    </source>
</evidence>
<comment type="caution">
    <text evidence="3">The sequence shown here is derived from an EMBL/GenBank/DDBJ whole genome shotgun (WGS) entry which is preliminary data.</text>
</comment>